<dbReference type="AlphaFoldDB" id="A0A4R2BK15"/>
<evidence type="ECO:0000313" key="3">
    <source>
        <dbReference type="Proteomes" id="UP000295043"/>
    </source>
</evidence>
<evidence type="ECO:0000259" key="1">
    <source>
        <dbReference type="PROSITE" id="PS50075"/>
    </source>
</evidence>
<sequence>MRAMADQLATEIIEKIKAHADKDKEITMDSELGDLEIHSLELTEIVFDLEVAYGIEIEMSTSEAWSNLKNVGDLVEATRALITAKS</sequence>
<dbReference type="SUPFAM" id="SSF47336">
    <property type="entry name" value="ACP-like"/>
    <property type="match status" value="1"/>
</dbReference>
<reference evidence="2 3" key="1">
    <citation type="submission" date="2019-03" db="EMBL/GenBank/DDBJ databases">
        <title>Genomic Encyclopedia of Type Strains, Phase IV (KMG-V): Genome sequencing to study the core and pangenomes of soil and plant-associated prokaryotes.</title>
        <authorList>
            <person name="Whitman W."/>
        </authorList>
    </citation>
    <scope>NUCLEOTIDE SEQUENCE [LARGE SCALE GENOMIC DNA]</scope>
    <source>
        <strain evidence="2 3">23C40</strain>
    </source>
</reference>
<dbReference type="PROSITE" id="PS50075">
    <property type="entry name" value="CARRIER"/>
    <property type="match status" value="1"/>
</dbReference>
<name>A0A4R2BK15_9HYPH</name>
<feature type="domain" description="Carrier" evidence="1">
    <location>
        <begin position="4"/>
        <end position="82"/>
    </location>
</feature>
<dbReference type="Proteomes" id="UP000295043">
    <property type="component" value="Unassembled WGS sequence"/>
</dbReference>
<dbReference type="Gene3D" id="1.10.1200.10">
    <property type="entry name" value="ACP-like"/>
    <property type="match status" value="1"/>
</dbReference>
<dbReference type="InterPro" id="IPR009081">
    <property type="entry name" value="PP-bd_ACP"/>
</dbReference>
<protein>
    <submittedName>
        <fullName evidence="2">Acyl carrier protein NodF</fullName>
    </submittedName>
</protein>
<accession>A0A4R2BK15</accession>
<dbReference type="Pfam" id="PF00550">
    <property type="entry name" value="PP-binding"/>
    <property type="match status" value="1"/>
</dbReference>
<gene>
    <name evidence="2" type="ORF">EV184_11647</name>
</gene>
<proteinExistence type="predicted"/>
<dbReference type="InterPro" id="IPR036736">
    <property type="entry name" value="ACP-like_sf"/>
</dbReference>
<organism evidence="2 3">
    <name type="scientific">Sinorhizobium americanum</name>
    <dbReference type="NCBI Taxonomy" id="194963"/>
    <lineage>
        <taxon>Bacteria</taxon>
        <taxon>Pseudomonadati</taxon>
        <taxon>Pseudomonadota</taxon>
        <taxon>Alphaproteobacteria</taxon>
        <taxon>Hyphomicrobiales</taxon>
        <taxon>Rhizobiaceae</taxon>
        <taxon>Sinorhizobium/Ensifer group</taxon>
        <taxon>Sinorhizobium</taxon>
    </lineage>
</organism>
<comment type="caution">
    <text evidence="2">The sequence shown here is derived from an EMBL/GenBank/DDBJ whole genome shotgun (WGS) entry which is preliminary data.</text>
</comment>
<dbReference type="EMBL" id="SLVU01000016">
    <property type="protein sequence ID" value="TCN26973.1"/>
    <property type="molecule type" value="Genomic_DNA"/>
</dbReference>
<evidence type="ECO:0000313" key="2">
    <source>
        <dbReference type="EMBL" id="TCN26973.1"/>
    </source>
</evidence>